<feature type="transmembrane region" description="Helical" evidence="6">
    <location>
        <begin position="332"/>
        <end position="355"/>
    </location>
</feature>
<feature type="transmembrane region" description="Helical" evidence="6">
    <location>
        <begin position="182"/>
        <end position="204"/>
    </location>
</feature>
<dbReference type="InterPro" id="IPR000109">
    <property type="entry name" value="POT_fam"/>
</dbReference>
<feature type="transmembrane region" description="Helical" evidence="6">
    <location>
        <begin position="458"/>
        <end position="480"/>
    </location>
</feature>
<dbReference type="EMBL" id="LS974625">
    <property type="protein sequence ID" value="CAG7865496.1"/>
    <property type="molecule type" value="Genomic_DNA"/>
</dbReference>
<feature type="transmembrane region" description="Helical" evidence="6">
    <location>
        <begin position="375"/>
        <end position="395"/>
    </location>
</feature>
<keyword evidence="4 6" id="KW-1133">Transmembrane helix</keyword>
<evidence type="ECO:0000256" key="5">
    <source>
        <dbReference type="ARBA" id="ARBA00023136"/>
    </source>
</evidence>
<keyword evidence="5 6" id="KW-0472">Membrane</keyword>
<sequence>MEESDVYTEDGTVDIHKNPANKKTTGNWKACRFILVNVCCERFAYYGMSKNLVDYLKSRLNQGNATAANNVTNWFGTCYITPLIGAFLADAYLGRYWTIATFVFIYVFGLTLLTLSASVPGLKPGNCNSDTCHPSSDQTAVFFVALYMIALGIGGIEPCVSSFGADQFDENDEAEKLKKSSFFNWFYFSANVGAFVATTVISWIQMNIGWGWGFGVPTVAMVIAVMFFFSGSRYYRLQRPQGNPLTRIFQVIVAALRKMSVEVPEDRSQLFEIADDASNITGSRKLEHTDNLKFFDKAAVESQSDSINDGEVNPWRLCSVTKVEELKCIITLLPFWASGIVFATVYSQLNTLFVLQGNTMDQHMGKHFEISSESLSLFTTVSVLFCTLLYDQFIVPFARKFTRQERGFTQIQRMGIGLLISIFAMITAGVLEVVRLDYVKTHNAYDAKKIPISIFWQIPQYLLVGCVEVFTFIGQLEFFYDQAPEAMISLCSALSLTTKALGNYLSTVLVTVVMKMTKKKGKPGWIPDNLNRGHLDYFFYLLAALSFLNFLVYLWISKRYKYKKAIGRAH</sequence>
<evidence type="ECO:0000256" key="3">
    <source>
        <dbReference type="ARBA" id="ARBA00022692"/>
    </source>
</evidence>
<accession>A0A3P5YI33</accession>
<dbReference type="Pfam" id="PF00854">
    <property type="entry name" value="PTR2"/>
    <property type="match status" value="1"/>
</dbReference>
<keyword evidence="3 6" id="KW-0812">Transmembrane</keyword>
<dbReference type="PANTHER" id="PTHR11654">
    <property type="entry name" value="OLIGOPEPTIDE TRANSPORTER-RELATED"/>
    <property type="match status" value="1"/>
</dbReference>
<evidence type="ECO:0000313" key="7">
    <source>
        <dbReference type="EMBL" id="CAG7865496.1"/>
    </source>
</evidence>
<protein>
    <recommendedName>
        <fullName evidence="9">Major facilitator superfamily (MFS) profile domain-containing protein</fullName>
    </recommendedName>
</protein>
<dbReference type="SUPFAM" id="SSF103473">
    <property type="entry name" value="MFS general substrate transporter"/>
    <property type="match status" value="1"/>
</dbReference>
<reference evidence="8" key="1">
    <citation type="submission" date="2018-11" db="EMBL/GenBank/DDBJ databases">
        <authorList>
            <consortium name="Genoscope - CEA"/>
            <person name="William W."/>
        </authorList>
    </citation>
    <scope>NUCLEOTIDE SEQUENCE</scope>
</reference>
<organism evidence="8">
    <name type="scientific">Brassica campestris</name>
    <name type="common">Field mustard</name>
    <dbReference type="NCBI Taxonomy" id="3711"/>
    <lineage>
        <taxon>Eukaryota</taxon>
        <taxon>Viridiplantae</taxon>
        <taxon>Streptophyta</taxon>
        <taxon>Embryophyta</taxon>
        <taxon>Tracheophyta</taxon>
        <taxon>Spermatophyta</taxon>
        <taxon>Magnoliopsida</taxon>
        <taxon>eudicotyledons</taxon>
        <taxon>Gunneridae</taxon>
        <taxon>Pentapetalae</taxon>
        <taxon>rosids</taxon>
        <taxon>malvids</taxon>
        <taxon>Brassicales</taxon>
        <taxon>Brassicaceae</taxon>
        <taxon>Brassiceae</taxon>
        <taxon>Brassica</taxon>
    </lineage>
</organism>
<dbReference type="PROSITE" id="PS01022">
    <property type="entry name" value="PTR2_1"/>
    <property type="match status" value="1"/>
</dbReference>
<evidence type="ECO:0000256" key="1">
    <source>
        <dbReference type="ARBA" id="ARBA00004141"/>
    </source>
</evidence>
<evidence type="ECO:0000256" key="6">
    <source>
        <dbReference type="SAM" id="Phobius"/>
    </source>
</evidence>
<proteinExistence type="inferred from homology"/>
<evidence type="ECO:0000256" key="4">
    <source>
        <dbReference type="ARBA" id="ARBA00022989"/>
    </source>
</evidence>
<feature type="transmembrane region" description="Helical" evidence="6">
    <location>
        <begin position="210"/>
        <end position="229"/>
    </location>
</feature>
<dbReference type="GO" id="GO:0016020">
    <property type="term" value="C:membrane"/>
    <property type="evidence" value="ECO:0007669"/>
    <property type="project" value="UniProtKB-SubCell"/>
</dbReference>
<feature type="transmembrane region" description="Helical" evidence="6">
    <location>
        <begin position="96"/>
        <end position="119"/>
    </location>
</feature>
<dbReference type="InterPro" id="IPR036259">
    <property type="entry name" value="MFS_trans_sf"/>
</dbReference>
<feature type="transmembrane region" description="Helical" evidence="6">
    <location>
        <begin position="416"/>
        <end position="438"/>
    </location>
</feature>
<dbReference type="Gramene" id="A09p59630.2_BraZ1">
    <property type="protein sequence ID" value="A09p59630.2_BraZ1.CDS"/>
    <property type="gene ID" value="A09g59630.2_BraZ1"/>
</dbReference>
<dbReference type="InterPro" id="IPR018456">
    <property type="entry name" value="PTR2_symporter_CS"/>
</dbReference>
<dbReference type="GO" id="GO:0006857">
    <property type="term" value="P:oligopeptide transport"/>
    <property type="evidence" value="ECO:0007669"/>
    <property type="project" value="InterPro"/>
</dbReference>
<gene>
    <name evidence="8" type="ORF">BRAA09T40176Z</name>
    <name evidence="7" type="ORF">BRAPAZ1V2_A09P59630.2</name>
</gene>
<dbReference type="Gene3D" id="1.20.1250.20">
    <property type="entry name" value="MFS general substrate transporter like domains"/>
    <property type="match status" value="1"/>
</dbReference>
<name>A0A3P5YI33_BRACM</name>
<comment type="similarity">
    <text evidence="2">Belongs to the major facilitator superfamily. Proton-dependent oligopeptide transporter (POT/PTR) (TC 2.A.17) family.</text>
</comment>
<feature type="transmembrane region" description="Helical" evidence="6">
    <location>
        <begin position="501"/>
        <end position="517"/>
    </location>
</feature>
<dbReference type="Proteomes" id="UP000694005">
    <property type="component" value="Chromosome A09"/>
</dbReference>
<comment type="subcellular location">
    <subcellularLocation>
        <location evidence="1">Membrane</location>
        <topology evidence="1">Multi-pass membrane protein</topology>
    </subcellularLocation>
</comment>
<evidence type="ECO:0008006" key="9">
    <source>
        <dbReference type="Google" id="ProtNLM"/>
    </source>
</evidence>
<evidence type="ECO:0000256" key="2">
    <source>
        <dbReference type="ARBA" id="ARBA00005982"/>
    </source>
</evidence>
<feature type="transmembrane region" description="Helical" evidence="6">
    <location>
        <begin position="537"/>
        <end position="556"/>
    </location>
</feature>
<evidence type="ECO:0000313" key="8">
    <source>
        <dbReference type="EMBL" id="VDC62565.1"/>
    </source>
</evidence>
<dbReference type="EMBL" id="LR031568">
    <property type="protein sequence ID" value="VDC62565.1"/>
    <property type="molecule type" value="Genomic_DNA"/>
</dbReference>
<dbReference type="GO" id="GO:0022857">
    <property type="term" value="F:transmembrane transporter activity"/>
    <property type="evidence" value="ECO:0007669"/>
    <property type="project" value="InterPro"/>
</dbReference>
<dbReference type="AlphaFoldDB" id="A0A3P5YI33"/>
<feature type="transmembrane region" description="Helical" evidence="6">
    <location>
        <begin position="139"/>
        <end position="161"/>
    </location>
</feature>